<evidence type="ECO:0000256" key="3">
    <source>
        <dbReference type="ARBA" id="ARBA00022833"/>
    </source>
</evidence>
<evidence type="ECO:0000256" key="4">
    <source>
        <dbReference type="PROSITE-ProRule" id="PRU00723"/>
    </source>
</evidence>
<keyword evidence="3 4" id="KW-0862">Zinc</keyword>
<organism evidence="6 7">
    <name type="scientific">Iphiclides podalirius</name>
    <name type="common">scarce swallowtail</name>
    <dbReference type="NCBI Taxonomy" id="110791"/>
    <lineage>
        <taxon>Eukaryota</taxon>
        <taxon>Metazoa</taxon>
        <taxon>Ecdysozoa</taxon>
        <taxon>Arthropoda</taxon>
        <taxon>Hexapoda</taxon>
        <taxon>Insecta</taxon>
        <taxon>Pterygota</taxon>
        <taxon>Neoptera</taxon>
        <taxon>Endopterygota</taxon>
        <taxon>Lepidoptera</taxon>
        <taxon>Glossata</taxon>
        <taxon>Ditrysia</taxon>
        <taxon>Papilionoidea</taxon>
        <taxon>Papilionidae</taxon>
        <taxon>Papilioninae</taxon>
        <taxon>Iphiclides</taxon>
    </lineage>
</organism>
<dbReference type="PANTHER" id="PTHR16465">
    <property type="entry name" value="NUCLEASE-RELATED"/>
    <property type="match status" value="1"/>
</dbReference>
<accession>A0ABN8ILP3</accession>
<dbReference type="Proteomes" id="UP000837857">
    <property type="component" value="Chromosome 28"/>
</dbReference>
<evidence type="ECO:0000313" key="6">
    <source>
        <dbReference type="EMBL" id="CAH2061848.1"/>
    </source>
</evidence>
<dbReference type="PANTHER" id="PTHR16465:SF0">
    <property type="entry name" value="ZINC FINGER MATRIN-TYPE PROTEIN 5"/>
    <property type="match status" value="1"/>
</dbReference>
<reference evidence="6" key="1">
    <citation type="submission" date="2022-03" db="EMBL/GenBank/DDBJ databases">
        <authorList>
            <person name="Martin H S."/>
        </authorList>
    </citation>
    <scope>NUCLEOTIDE SEQUENCE</scope>
</reference>
<feature type="zinc finger region" description="C3H1-type" evidence="4">
    <location>
        <begin position="51"/>
        <end position="78"/>
    </location>
</feature>
<sequence>MGKRYYCDYCDKTMVATPSMIKMHNNGTVHQKLVNEHYQQYKDPAIILSEESRKKPCLKFSNGECRFGGICHYSHYSEEQLNELKQFVELRERKNLIPNMPSFEDLYNKLQTEKTVNPQANENTTIYDSNGITHVFPWVYCEVFDKLQENLPPSLKRFKIEDFHEATFSEWG</sequence>
<dbReference type="InterPro" id="IPR036236">
    <property type="entry name" value="Znf_C2H2_sf"/>
</dbReference>
<evidence type="ECO:0000256" key="2">
    <source>
        <dbReference type="ARBA" id="ARBA00022771"/>
    </source>
</evidence>
<evidence type="ECO:0000256" key="1">
    <source>
        <dbReference type="ARBA" id="ARBA00022723"/>
    </source>
</evidence>
<dbReference type="InterPro" id="IPR003604">
    <property type="entry name" value="Matrin/U1-like-C_Znf_C2H2"/>
</dbReference>
<gene>
    <name evidence="6" type="ORF">IPOD504_LOCUS11499</name>
</gene>
<name>A0ABN8ILP3_9NEOP</name>
<dbReference type="InterPro" id="IPR013085">
    <property type="entry name" value="U1-CZ_Znf_C2H2"/>
</dbReference>
<keyword evidence="1 4" id="KW-0479">Metal-binding</keyword>
<keyword evidence="2 4" id="KW-0863">Zinc-finger</keyword>
<feature type="domain" description="C3H1-type" evidence="5">
    <location>
        <begin position="51"/>
        <end position="78"/>
    </location>
</feature>
<dbReference type="EMBL" id="OW152840">
    <property type="protein sequence ID" value="CAH2061848.1"/>
    <property type="molecule type" value="Genomic_DNA"/>
</dbReference>
<dbReference type="InterPro" id="IPR000571">
    <property type="entry name" value="Znf_CCCH"/>
</dbReference>
<keyword evidence="7" id="KW-1185">Reference proteome</keyword>
<dbReference type="SMART" id="SM00451">
    <property type="entry name" value="ZnF_U1"/>
    <property type="match status" value="1"/>
</dbReference>
<evidence type="ECO:0000259" key="5">
    <source>
        <dbReference type="PROSITE" id="PS50103"/>
    </source>
</evidence>
<evidence type="ECO:0000313" key="7">
    <source>
        <dbReference type="Proteomes" id="UP000837857"/>
    </source>
</evidence>
<dbReference type="PROSITE" id="PS50103">
    <property type="entry name" value="ZF_C3H1"/>
    <property type="match status" value="1"/>
</dbReference>
<dbReference type="Pfam" id="PF06220">
    <property type="entry name" value="zf-U1"/>
    <property type="match status" value="1"/>
</dbReference>
<proteinExistence type="predicted"/>
<dbReference type="SUPFAM" id="SSF57667">
    <property type="entry name" value="beta-beta-alpha zinc fingers"/>
    <property type="match status" value="1"/>
</dbReference>
<dbReference type="Gene3D" id="3.30.160.60">
    <property type="entry name" value="Classic Zinc Finger"/>
    <property type="match status" value="1"/>
</dbReference>
<feature type="non-terminal residue" evidence="6">
    <location>
        <position position="1"/>
    </location>
</feature>
<protein>
    <recommendedName>
        <fullName evidence="5">C3H1-type domain-containing protein</fullName>
    </recommendedName>
</protein>